<comment type="caution">
    <text evidence="3">The sequence shown here is derived from an EMBL/GenBank/DDBJ whole genome shotgun (WGS) entry which is preliminary data.</text>
</comment>
<evidence type="ECO:0008006" key="5">
    <source>
        <dbReference type="Google" id="ProtNLM"/>
    </source>
</evidence>
<dbReference type="InterPro" id="IPR044194">
    <property type="entry name" value="BLISTER"/>
</dbReference>
<feature type="coiled-coil region" evidence="1">
    <location>
        <begin position="564"/>
        <end position="619"/>
    </location>
</feature>
<protein>
    <recommendedName>
        <fullName evidence="5">Protein BLISTER-like</fullName>
    </recommendedName>
</protein>
<feature type="compositionally biased region" description="Basic and acidic residues" evidence="2">
    <location>
        <begin position="9"/>
        <end position="35"/>
    </location>
</feature>
<organism evidence="3 4">
    <name type="scientific">Dioscorea zingiberensis</name>
    <dbReference type="NCBI Taxonomy" id="325984"/>
    <lineage>
        <taxon>Eukaryota</taxon>
        <taxon>Viridiplantae</taxon>
        <taxon>Streptophyta</taxon>
        <taxon>Embryophyta</taxon>
        <taxon>Tracheophyta</taxon>
        <taxon>Spermatophyta</taxon>
        <taxon>Magnoliopsida</taxon>
        <taxon>Liliopsida</taxon>
        <taxon>Dioscoreales</taxon>
        <taxon>Dioscoreaceae</taxon>
        <taxon>Dioscorea</taxon>
    </lineage>
</organism>
<reference evidence="3" key="1">
    <citation type="submission" date="2021-03" db="EMBL/GenBank/DDBJ databases">
        <authorList>
            <person name="Li Z."/>
            <person name="Yang C."/>
        </authorList>
    </citation>
    <scope>NUCLEOTIDE SEQUENCE</scope>
    <source>
        <strain evidence="3">Dzin_1.0</strain>
        <tissue evidence="3">Leaf</tissue>
    </source>
</reference>
<dbReference type="OrthoDB" id="2019993at2759"/>
<feature type="coiled-coil region" evidence="1">
    <location>
        <begin position="452"/>
        <end position="528"/>
    </location>
</feature>
<name>A0A9D5CRT8_9LILI</name>
<keyword evidence="4" id="KW-1185">Reference proteome</keyword>
<dbReference type="EMBL" id="JAGGNH010000003">
    <property type="protein sequence ID" value="KAJ0977352.1"/>
    <property type="molecule type" value="Genomic_DNA"/>
</dbReference>
<dbReference type="AlphaFoldDB" id="A0A9D5CRT8"/>
<evidence type="ECO:0000313" key="4">
    <source>
        <dbReference type="Proteomes" id="UP001085076"/>
    </source>
</evidence>
<evidence type="ECO:0000256" key="1">
    <source>
        <dbReference type="SAM" id="Coils"/>
    </source>
</evidence>
<feature type="compositionally biased region" description="Polar residues" evidence="2">
    <location>
        <begin position="91"/>
        <end position="115"/>
    </location>
</feature>
<dbReference type="PANTHER" id="PTHR47490:SF2">
    <property type="entry name" value="PROTEIN BLISTER"/>
    <property type="match status" value="1"/>
</dbReference>
<accession>A0A9D5CRT8</accession>
<dbReference type="PANTHER" id="PTHR47490">
    <property type="entry name" value="PROTEIN BLISTER"/>
    <property type="match status" value="1"/>
</dbReference>
<feature type="coiled-coil region" evidence="1">
    <location>
        <begin position="691"/>
        <end position="746"/>
    </location>
</feature>
<keyword evidence="1" id="KW-0175">Coiled coil</keyword>
<dbReference type="Proteomes" id="UP001085076">
    <property type="component" value="Miscellaneous, Linkage group lg03"/>
</dbReference>
<gene>
    <name evidence="3" type="ORF">J5N97_012826</name>
</gene>
<feature type="compositionally biased region" description="Basic and acidic residues" evidence="2">
    <location>
        <begin position="60"/>
        <end position="75"/>
    </location>
</feature>
<sequence>MASAQVLSDSRRQMNLEAGKKALEDYRKKKAEKAERRAKKVASSGQLQSADAEQIGKFSQKHEHATDESISDRGGIDISNSSGFLKGQENAVVSSSHRPNTGPSTGEHANSSFWVDSNHVSRGNLRQETQKDEFSRLYEKSGFPGSSFSHSDNWRGVNGEVRNNEELKFGSRDGPSERLYDINPVQINPDAEGNNYISSSALADVHSEENNISSKFYPEYTDTSGSHLISTQSGKSASVFEQNRLGIANFSVNSSSSFEEASTGLGLHNTSSLSHANHTDDRKGRSIADSISRHLNVDYGAWHVSEPSSTDLGLTSGSSHGQYSVPYMSSGTINGRSRPSFLDTLGVPRVSSTSFVSYSTPEKSNPPIPLGGSNFLGTEVHSSPSTKLLTEEDDVIEHPLNLGSQFVGEKEFPINTPDSLNNGQLTAKEGRNHDVHEQGHHEFSSTKKDEGFAALEQHIEDLTREKFSLQRALEKSQTLAESLAAENSSLTDSYNLQGEVVNQLKSDMERLQEEIKAQLLALESVKLEYANVQMECNASDERAKILASEVIGLEEKALRLRSNELKLEKQLESLNYEISSYKRKVSILEKERQDFQSTVDALQEEKKLLQSKLRKVSDGNIIDSKKVSPLKRDASTFTDEFVDVAEFSTMNARGPSVLLPNNASTSSLPDDRGVNDSEACNTIPHDQLRMIDNITSLISELALEKEELMRALKTESHNNSKLKDLNKDLSQKLEVQTQRLELLTAQRMANENVQAKPSDIHNDSIEYADEGDEVVERVLGWIMKLFPGGPAKRRTSKLL</sequence>
<evidence type="ECO:0000313" key="3">
    <source>
        <dbReference type="EMBL" id="KAJ0977352.1"/>
    </source>
</evidence>
<reference evidence="3" key="2">
    <citation type="journal article" date="2022" name="Hortic Res">
        <title>The genome of Dioscorea zingiberensis sheds light on the biosynthesis, origin and evolution of the medicinally important diosgenin saponins.</title>
        <authorList>
            <person name="Li Y."/>
            <person name="Tan C."/>
            <person name="Li Z."/>
            <person name="Guo J."/>
            <person name="Li S."/>
            <person name="Chen X."/>
            <person name="Wang C."/>
            <person name="Dai X."/>
            <person name="Yang H."/>
            <person name="Song W."/>
            <person name="Hou L."/>
            <person name="Xu J."/>
            <person name="Tong Z."/>
            <person name="Xu A."/>
            <person name="Yuan X."/>
            <person name="Wang W."/>
            <person name="Yang Q."/>
            <person name="Chen L."/>
            <person name="Sun Z."/>
            <person name="Wang K."/>
            <person name="Pan B."/>
            <person name="Chen J."/>
            <person name="Bao Y."/>
            <person name="Liu F."/>
            <person name="Qi X."/>
            <person name="Gang D.R."/>
            <person name="Wen J."/>
            <person name="Li J."/>
        </authorList>
    </citation>
    <scope>NUCLEOTIDE SEQUENCE</scope>
    <source>
        <strain evidence="3">Dzin_1.0</strain>
    </source>
</reference>
<feature type="region of interest" description="Disordered" evidence="2">
    <location>
        <begin position="261"/>
        <end position="285"/>
    </location>
</feature>
<proteinExistence type="predicted"/>
<dbReference type="GO" id="GO:0040008">
    <property type="term" value="P:regulation of growth"/>
    <property type="evidence" value="ECO:0007669"/>
    <property type="project" value="InterPro"/>
</dbReference>
<evidence type="ECO:0000256" key="2">
    <source>
        <dbReference type="SAM" id="MobiDB-lite"/>
    </source>
</evidence>
<feature type="region of interest" description="Disordered" evidence="2">
    <location>
        <begin position="1"/>
        <end position="115"/>
    </location>
</feature>